<keyword evidence="1 3" id="KW-0145">Chemotaxis</keyword>
<dbReference type="InterPro" id="IPR038592">
    <property type="entry name" value="CheD-like_sf"/>
</dbReference>
<dbReference type="SUPFAM" id="SSF64438">
    <property type="entry name" value="CNF1/YfiH-like putative cysteine hydrolases"/>
    <property type="match status" value="1"/>
</dbReference>
<dbReference type="OrthoDB" id="9807202at2"/>
<evidence type="ECO:0000313" key="4">
    <source>
        <dbReference type="EMBL" id="ERP31721.1"/>
    </source>
</evidence>
<comment type="caution">
    <text evidence="4">The sequence shown here is derived from an EMBL/GenBank/DDBJ whole genome shotgun (WGS) entry which is preliminary data.</text>
</comment>
<comment type="catalytic activity">
    <reaction evidence="3">
        <text>L-glutaminyl-[protein] + H2O = L-glutamyl-[protein] + NH4(+)</text>
        <dbReference type="Rhea" id="RHEA:16441"/>
        <dbReference type="Rhea" id="RHEA-COMP:10207"/>
        <dbReference type="Rhea" id="RHEA-COMP:10208"/>
        <dbReference type="ChEBI" id="CHEBI:15377"/>
        <dbReference type="ChEBI" id="CHEBI:28938"/>
        <dbReference type="ChEBI" id="CHEBI:29973"/>
        <dbReference type="ChEBI" id="CHEBI:30011"/>
        <dbReference type="EC" id="3.5.1.44"/>
    </reaction>
</comment>
<dbReference type="GO" id="GO:0050568">
    <property type="term" value="F:protein-glutamine glutaminase activity"/>
    <property type="evidence" value="ECO:0007669"/>
    <property type="project" value="UniProtKB-UniRule"/>
</dbReference>
<evidence type="ECO:0000313" key="5">
    <source>
        <dbReference type="Proteomes" id="UP000017148"/>
    </source>
</evidence>
<keyword evidence="2 3" id="KW-0378">Hydrolase</keyword>
<dbReference type="STRING" id="1313304.CALK_1383"/>
<dbReference type="PANTHER" id="PTHR35147:SF1">
    <property type="entry name" value="CHEMORECEPTOR GLUTAMINE DEAMIDASE CHED-RELATED"/>
    <property type="match status" value="1"/>
</dbReference>
<dbReference type="InterPro" id="IPR005659">
    <property type="entry name" value="Chemorcpt_Glu_NH3ase_CheD"/>
</dbReference>
<dbReference type="EMBL" id="ASJR01000010">
    <property type="protein sequence ID" value="ERP31721.1"/>
    <property type="molecule type" value="Genomic_DNA"/>
</dbReference>
<dbReference type="RefSeq" id="WP_022636844.1">
    <property type="nucleotide sequence ID" value="NZ_ASJR01000010.1"/>
</dbReference>
<dbReference type="Proteomes" id="UP000017148">
    <property type="component" value="Unassembled WGS sequence"/>
</dbReference>
<organism evidence="4 5">
    <name type="scientific">Chitinivibrio alkaliphilus ACht1</name>
    <dbReference type="NCBI Taxonomy" id="1313304"/>
    <lineage>
        <taxon>Bacteria</taxon>
        <taxon>Pseudomonadati</taxon>
        <taxon>Fibrobacterota</taxon>
        <taxon>Chitinivibrionia</taxon>
        <taxon>Chitinivibrionales</taxon>
        <taxon>Chitinivibrionaceae</taxon>
        <taxon>Chitinivibrio</taxon>
    </lineage>
</organism>
<dbReference type="GO" id="GO:0006935">
    <property type="term" value="P:chemotaxis"/>
    <property type="evidence" value="ECO:0007669"/>
    <property type="project" value="UniProtKB-UniRule"/>
</dbReference>
<dbReference type="Pfam" id="PF03975">
    <property type="entry name" value="CheD"/>
    <property type="match status" value="1"/>
</dbReference>
<comment type="function">
    <text evidence="3">Probably deamidates glutamine residues to glutamate on methyl-accepting chemotaxis receptors (MCPs), playing an important role in chemotaxis.</text>
</comment>
<accession>U7D822</accession>
<sequence length="158" mass="17735">MGRKIVNVSDMKYSTSASDLIVTYSLGSCLGVAVYDQAARVGGMLHFLLPSSRLNPEKAKNNPYMFGDTGIPRLFRTLYTHGAKKQNMRVVIAGGAMMYESSFTETGKRNIMVARKIFWKNNIFIDAEHVGENMPRTLYLDMVEGETWITSRGNKLIL</sequence>
<dbReference type="HAMAP" id="MF_01440">
    <property type="entry name" value="CheD"/>
    <property type="match status" value="1"/>
</dbReference>
<dbReference type="EC" id="3.5.1.44" evidence="3"/>
<dbReference type="PATRIC" id="fig|1313304.3.peg.1317"/>
<protein>
    <recommendedName>
        <fullName evidence="3">Probable chemoreceptor glutamine deamidase CheD</fullName>
        <ecNumber evidence="3">3.5.1.44</ecNumber>
    </recommendedName>
</protein>
<evidence type="ECO:0000256" key="3">
    <source>
        <dbReference type="HAMAP-Rule" id="MF_01440"/>
    </source>
</evidence>
<gene>
    <name evidence="3" type="primary">cheD</name>
    <name evidence="4" type="ORF">CALK_1383</name>
</gene>
<dbReference type="CDD" id="cd16352">
    <property type="entry name" value="CheD"/>
    <property type="match status" value="1"/>
</dbReference>
<evidence type="ECO:0000256" key="2">
    <source>
        <dbReference type="ARBA" id="ARBA00022801"/>
    </source>
</evidence>
<keyword evidence="5" id="KW-1185">Reference proteome</keyword>
<name>U7D822_9BACT</name>
<dbReference type="InterPro" id="IPR011324">
    <property type="entry name" value="Cytotoxic_necrot_fac-like_cat"/>
</dbReference>
<dbReference type="PANTHER" id="PTHR35147">
    <property type="entry name" value="CHEMORECEPTOR GLUTAMINE DEAMIDASE CHED-RELATED"/>
    <property type="match status" value="1"/>
</dbReference>
<comment type="similarity">
    <text evidence="3">Belongs to the CheD family.</text>
</comment>
<proteinExistence type="inferred from homology"/>
<reference evidence="4 5" key="1">
    <citation type="journal article" date="2013" name="Environ. Microbiol.">
        <title>Genome analysis of Chitinivibrio alkaliphilus gen. nov., sp. nov., a novel extremely haloalkaliphilic anaerobic chitinolytic bacterium from the candidate phylum Termite Group 3.</title>
        <authorList>
            <person name="Sorokin D.Y."/>
            <person name="Gumerov V.M."/>
            <person name="Rakitin A.L."/>
            <person name="Beletsky A.V."/>
            <person name="Damste J.S."/>
            <person name="Muyzer G."/>
            <person name="Mardanov A.V."/>
            <person name="Ravin N.V."/>
        </authorList>
    </citation>
    <scope>NUCLEOTIDE SEQUENCE [LARGE SCALE GENOMIC DNA]</scope>
    <source>
        <strain evidence="4 5">ACht1</strain>
    </source>
</reference>
<dbReference type="Gene3D" id="3.30.1330.200">
    <property type="match status" value="1"/>
</dbReference>
<dbReference type="eggNOG" id="COG1871">
    <property type="taxonomic scope" value="Bacteria"/>
</dbReference>
<dbReference type="AlphaFoldDB" id="U7D822"/>
<evidence type="ECO:0000256" key="1">
    <source>
        <dbReference type="ARBA" id="ARBA00022500"/>
    </source>
</evidence>